<dbReference type="PROSITE" id="PS50045">
    <property type="entry name" value="SIGMA54_INTERACT_4"/>
    <property type="match status" value="1"/>
</dbReference>
<feature type="coiled-coil region" evidence="8">
    <location>
        <begin position="106"/>
        <end position="139"/>
    </location>
</feature>
<keyword evidence="1 7" id="KW-0597">Phosphoprotein</keyword>
<comment type="caution">
    <text evidence="12">The sequence shown here is derived from an EMBL/GenBank/DDBJ whole genome shotgun (WGS) entry which is preliminary data.</text>
</comment>
<dbReference type="PRINTS" id="PR01590">
    <property type="entry name" value="HTHFIS"/>
</dbReference>
<feature type="modified residue" description="4-aspartylphosphate" evidence="7">
    <location>
        <position position="52"/>
    </location>
</feature>
<dbReference type="InterPro" id="IPR058031">
    <property type="entry name" value="AAA_lid_NorR"/>
</dbReference>
<dbReference type="Pfam" id="PF02954">
    <property type="entry name" value="HTH_8"/>
    <property type="match status" value="1"/>
</dbReference>
<dbReference type="SMART" id="SM00382">
    <property type="entry name" value="AAA"/>
    <property type="match status" value="1"/>
</dbReference>
<dbReference type="InterPro" id="IPR001789">
    <property type="entry name" value="Sig_transdc_resp-reg_receiver"/>
</dbReference>
<proteinExistence type="predicted"/>
<evidence type="ECO:0000256" key="6">
    <source>
        <dbReference type="ARBA" id="ARBA00023163"/>
    </source>
</evidence>
<gene>
    <name evidence="12" type="ORF">KDA27_12160</name>
</gene>
<dbReference type="Gene3D" id="1.10.10.60">
    <property type="entry name" value="Homeodomain-like"/>
    <property type="match status" value="1"/>
</dbReference>
<dbReference type="InterPro" id="IPR027417">
    <property type="entry name" value="P-loop_NTPase"/>
</dbReference>
<protein>
    <submittedName>
        <fullName evidence="12">Sigma-54-dependent Fis family transcriptional regulator</fullName>
    </submittedName>
</protein>
<evidence type="ECO:0000259" key="11">
    <source>
        <dbReference type="PROSITE" id="PS50110"/>
    </source>
</evidence>
<dbReference type="AlphaFoldDB" id="A0A956NCB5"/>
<dbReference type="Pfam" id="PF00158">
    <property type="entry name" value="Sigma54_activat"/>
    <property type="match status" value="1"/>
</dbReference>
<keyword evidence="8" id="KW-0175">Coiled coil</keyword>
<dbReference type="PROSITE" id="PS50110">
    <property type="entry name" value="RESPONSE_REGULATORY"/>
    <property type="match status" value="1"/>
</dbReference>
<dbReference type="Gene3D" id="1.10.8.60">
    <property type="match status" value="1"/>
</dbReference>
<dbReference type="SUPFAM" id="SSF46689">
    <property type="entry name" value="Homeodomain-like"/>
    <property type="match status" value="1"/>
</dbReference>
<keyword evidence="6" id="KW-0804">Transcription</keyword>
<keyword evidence="2" id="KW-0547">Nucleotide-binding</keyword>
<dbReference type="GO" id="GO:0000160">
    <property type="term" value="P:phosphorelay signal transduction system"/>
    <property type="evidence" value="ECO:0007669"/>
    <property type="project" value="InterPro"/>
</dbReference>
<evidence type="ECO:0000256" key="4">
    <source>
        <dbReference type="ARBA" id="ARBA00023015"/>
    </source>
</evidence>
<evidence type="ECO:0000313" key="13">
    <source>
        <dbReference type="Proteomes" id="UP000739538"/>
    </source>
</evidence>
<dbReference type="Pfam" id="PF00072">
    <property type="entry name" value="Response_reg"/>
    <property type="match status" value="1"/>
</dbReference>
<dbReference type="EMBL" id="JAGQHS010000057">
    <property type="protein sequence ID" value="MCA9756549.1"/>
    <property type="molecule type" value="Genomic_DNA"/>
</dbReference>
<dbReference type="SUPFAM" id="SSF52540">
    <property type="entry name" value="P-loop containing nucleoside triphosphate hydrolases"/>
    <property type="match status" value="1"/>
</dbReference>
<dbReference type="InterPro" id="IPR025662">
    <property type="entry name" value="Sigma_54_int_dom_ATP-bd_1"/>
</dbReference>
<evidence type="ECO:0000256" key="2">
    <source>
        <dbReference type="ARBA" id="ARBA00022741"/>
    </source>
</evidence>
<dbReference type="InterPro" id="IPR025944">
    <property type="entry name" value="Sigma_54_int_dom_CS"/>
</dbReference>
<dbReference type="Proteomes" id="UP000739538">
    <property type="component" value="Unassembled WGS sequence"/>
</dbReference>
<feature type="region of interest" description="Disordered" evidence="9">
    <location>
        <begin position="380"/>
        <end position="431"/>
    </location>
</feature>
<evidence type="ECO:0000256" key="8">
    <source>
        <dbReference type="SAM" id="Coils"/>
    </source>
</evidence>
<keyword evidence="3" id="KW-0067">ATP-binding</keyword>
<reference evidence="12" key="2">
    <citation type="journal article" date="2021" name="Microbiome">
        <title>Successional dynamics and alternative stable states in a saline activated sludge microbial community over 9 years.</title>
        <authorList>
            <person name="Wang Y."/>
            <person name="Ye J."/>
            <person name="Ju F."/>
            <person name="Liu L."/>
            <person name="Boyd J.A."/>
            <person name="Deng Y."/>
            <person name="Parks D.H."/>
            <person name="Jiang X."/>
            <person name="Yin X."/>
            <person name="Woodcroft B.J."/>
            <person name="Tyson G.W."/>
            <person name="Hugenholtz P."/>
            <person name="Polz M.F."/>
            <person name="Zhang T."/>
        </authorList>
    </citation>
    <scope>NUCLEOTIDE SEQUENCE</scope>
    <source>
        <strain evidence="12">HKST-UBA02</strain>
    </source>
</reference>
<dbReference type="InterPro" id="IPR025943">
    <property type="entry name" value="Sigma_54_int_dom_ATP-bd_2"/>
</dbReference>
<feature type="domain" description="Response regulatory" evidence="11">
    <location>
        <begin position="3"/>
        <end position="117"/>
    </location>
</feature>
<feature type="domain" description="Sigma-54 factor interaction" evidence="10">
    <location>
        <begin position="142"/>
        <end position="368"/>
    </location>
</feature>
<dbReference type="FunFam" id="3.40.50.300:FF:000006">
    <property type="entry name" value="DNA-binding transcriptional regulator NtrC"/>
    <property type="match status" value="1"/>
</dbReference>
<evidence type="ECO:0000256" key="1">
    <source>
        <dbReference type="ARBA" id="ARBA00022553"/>
    </source>
</evidence>
<evidence type="ECO:0000256" key="9">
    <source>
        <dbReference type="SAM" id="MobiDB-lite"/>
    </source>
</evidence>
<dbReference type="InterPro" id="IPR002078">
    <property type="entry name" value="Sigma_54_int"/>
</dbReference>
<dbReference type="PROSITE" id="PS00676">
    <property type="entry name" value="SIGMA54_INTERACT_2"/>
    <property type="match status" value="1"/>
</dbReference>
<evidence type="ECO:0000259" key="10">
    <source>
        <dbReference type="PROSITE" id="PS50045"/>
    </source>
</evidence>
<dbReference type="GO" id="GO:0043565">
    <property type="term" value="F:sequence-specific DNA binding"/>
    <property type="evidence" value="ECO:0007669"/>
    <property type="project" value="InterPro"/>
</dbReference>
<dbReference type="PROSITE" id="PS00688">
    <property type="entry name" value="SIGMA54_INTERACT_3"/>
    <property type="match status" value="1"/>
</dbReference>
<dbReference type="FunFam" id="3.40.50.2300:FF:000018">
    <property type="entry name" value="DNA-binding transcriptional regulator NtrC"/>
    <property type="match status" value="1"/>
</dbReference>
<dbReference type="InterPro" id="IPR009057">
    <property type="entry name" value="Homeodomain-like_sf"/>
</dbReference>
<dbReference type="InterPro" id="IPR002197">
    <property type="entry name" value="HTH_Fis"/>
</dbReference>
<keyword evidence="4" id="KW-0805">Transcription regulation</keyword>
<sequence>MARILLIDDDASLREVLSFALREMGHEVSAHGDGAHALATLREGTSELVVTDLKMPGMDGMEVLRRVRAFDSTIPVVILTAFGTIGDAVEAMKEGASHYLTKPYNREELRITIDQVLERRRLLLENQSLRERLRAHLETIELIHASPAMDEVYEIVRRVAPSDATVLITGESGSGKEVVARSVHAHSDRWDGPFVAVNCAAIPRDLMESELFGHARGAFTGAVKDKPGKFEQAEGGTLLLDEIGDLSAELQAKLLRVLETREVDVVGGRQPIAVDARIIAATNADLSARVQERQFRSDLFYRLNVIPIRVPPLRERLEDIPALWQHFVTKFAPEADVRTSPELLDMLMARRWPGNVRELANTCQRMVILRRSDVLTPNVLPREEEGMIRMPSDPGPSSTSPSATSPPSAGESADAPRPVDQGSRASFLGELPESGLPLREVEREIIVRALEKHGGNRSRTAEYLEIPRHVLLYRMVKFGIE</sequence>
<dbReference type="Gene3D" id="3.40.50.2300">
    <property type="match status" value="1"/>
</dbReference>
<dbReference type="PANTHER" id="PTHR32071">
    <property type="entry name" value="TRANSCRIPTIONAL REGULATORY PROTEIN"/>
    <property type="match status" value="1"/>
</dbReference>
<dbReference type="GO" id="GO:0006355">
    <property type="term" value="P:regulation of DNA-templated transcription"/>
    <property type="evidence" value="ECO:0007669"/>
    <property type="project" value="InterPro"/>
</dbReference>
<dbReference type="GO" id="GO:0005524">
    <property type="term" value="F:ATP binding"/>
    <property type="evidence" value="ECO:0007669"/>
    <property type="project" value="UniProtKB-KW"/>
</dbReference>
<keyword evidence="5" id="KW-0238">DNA-binding</keyword>
<feature type="compositionally biased region" description="Low complexity" evidence="9">
    <location>
        <begin position="391"/>
        <end position="410"/>
    </location>
</feature>
<dbReference type="SUPFAM" id="SSF52172">
    <property type="entry name" value="CheY-like"/>
    <property type="match status" value="1"/>
</dbReference>
<dbReference type="InterPro" id="IPR003593">
    <property type="entry name" value="AAA+_ATPase"/>
</dbReference>
<dbReference type="PANTHER" id="PTHR32071:SF113">
    <property type="entry name" value="ALGINATE BIOSYNTHESIS TRANSCRIPTIONAL REGULATORY PROTEIN ALGB"/>
    <property type="match status" value="1"/>
</dbReference>
<evidence type="ECO:0000256" key="7">
    <source>
        <dbReference type="PROSITE-ProRule" id="PRU00169"/>
    </source>
</evidence>
<accession>A0A956NCB5</accession>
<dbReference type="Gene3D" id="3.40.50.300">
    <property type="entry name" value="P-loop containing nucleotide triphosphate hydrolases"/>
    <property type="match status" value="1"/>
</dbReference>
<name>A0A956NCB5_UNCEI</name>
<dbReference type="CDD" id="cd00009">
    <property type="entry name" value="AAA"/>
    <property type="match status" value="1"/>
</dbReference>
<dbReference type="Pfam" id="PF25601">
    <property type="entry name" value="AAA_lid_14"/>
    <property type="match status" value="1"/>
</dbReference>
<dbReference type="SMART" id="SM00448">
    <property type="entry name" value="REC"/>
    <property type="match status" value="1"/>
</dbReference>
<evidence type="ECO:0000256" key="5">
    <source>
        <dbReference type="ARBA" id="ARBA00023125"/>
    </source>
</evidence>
<dbReference type="InterPro" id="IPR011006">
    <property type="entry name" value="CheY-like_superfamily"/>
</dbReference>
<evidence type="ECO:0000313" key="12">
    <source>
        <dbReference type="EMBL" id="MCA9756549.1"/>
    </source>
</evidence>
<reference evidence="12" key="1">
    <citation type="submission" date="2020-04" db="EMBL/GenBank/DDBJ databases">
        <authorList>
            <person name="Zhang T."/>
        </authorList>
    </citation>
    <scope>NUCLEOTIDE SEQUENCE</scope>
    <source>
        <strain evidence="12">HKST-UBA02</strain>
    </source>
</reference>
<evidence type="ECO:0000256" key="3">
    <source>
        <dbReference type="ARBA" id="ARBA00022840"/>
    </source>
</evidence>
<organism evidence="12 13">
    <name type="scientific">Eiseniibacteriota bacterium</name>
    <dbReference type="NCBI Taxonomy" id="2212470"/>
    <lineage>
        <taxon>Bacteria</taxon>
        <taxon>Candidatus Eiseniibacteriota</taxon>
    </lineage>
</organism>
<dbReference type="PROSITE" id="PS00675">
    <property type="entry name" value="SIGMA54_INTERACT_1"/>
    <property type="match status" value="1"/>
</dbReference>